<dbReference type="InterPro" id="IPR001878">
    <property type="entry name" value="Znf_CCHC"/>
</dbReference>
<keyword evidence="8" id="KW-1185">Reference proteome</keyword>
<dbReference type="SMART" id="SM00360">
    <property type="entry name" value="RRM"/>
    <property type="match status" value="2"/>
</dbReference>
<dbReference type="GO" id="GO:0005634">
    <property type="term" value="C:nucleus"/>
    <property type="evidence" value="ECO:0007669"/>
    <property type="project" value="TreeGrafter"/>
</dbReference>
<dbReference type="Proteomes" id="UP000440578">
    <property type="component" value="Unassembled WGS sequence"/>
</dbReference>
<dbReference type="OrthoDB" id="79941at2759"/>
<dbReference type="InterPro" id="IPR050502">
    <property type="entry name" value="Euk_RNA-bind_prot"/>
</dbReference>
<dbReference type="InterPro" id="IPR012677">
    <property type="entry name" value="Nucleotide-bd_a/b_plait_sf"/>
</dbReference>
<dbReference type="GO" id="GO:0008270">
    <property type="term" value="F:zinc ion binding"/>
    <property type="evidence" value="ECO:0007669"/>
    <property type="project" value="UniProtKB-KW"/>
</dbReference>
<evidence type="ECO:0000259" key="6">
    <source>
        <dbReference type="PROSITE" id="PS50158"/>
    </source>
</evidence>
<accession>A0A6A4VLP1</accession>
<evidence type="ECO:0000256" key="2">
    <source>
        <dbReference type="PROSITE-ProRule" id="PRU00047"/>
    </source>
</evidence>
<dbReference type="InterPro" id="IPR036875">
    <property type="entry name" value="Znf_CCHC_sf"/>
</dbReference>
<evidence type="ECO:0000256" key="1">
    <source>
        <dbReference type="ARBA" id="ARBA00022884"/>
    </source>
</evidence>
<dbReference type="SUPFAM" id="SSF54928">
    <property type="entry name" value="RNA-binding domain, RBD"/>
    <property type="match status" value="2"/>
</dbReference>
<dbReference type="Gene3D" id="3.30.70.330">
    <property type="match status" value="2"/>
</dbReference>
<feature type="domain" description="CCHC-type" evidence="6">
    <location>
        <begin position="175"/>
        <end position="188"/>
    </location>
</feature>
<dbReference type="EMBL" id="VIIS01001967">
    <property type="protein sequence ID" value="KAF0290261.1"/>
    <property type="molecule type" value="Genomic_DNA"/>
</dbReference>
<evidence type="ECO:0000256" key="3">
    <source>
        <dbReference type="PROSITE-ProRule" id="PRU00176"/>
    </source>
</evidence>
<dbReference type="Gene3D" id="4.10.60.10">
    <property type="entry name" value="Zinc finger, CCHC-type"/>
    <property type="match status" value="1"/>
</dbReference>
<dbReference type="AlphaFoldDB" id="A0A6A4VLP1"/>
<comment type="caution">
    <text evidence="7">The sequence shown here is derived from an EMBL/GenBank/DDBJ whole genome shotgun (WGS) entry which is preliminary data.</text>
</comment>
<feature type="domain" description="RRM" evidence="5">
    <location>
        <begin position="8"/>
        <end position="79"/>
    </location>
</feature>
<keyword evidence="2" id="KW-0479">Metal-binding</keyword>
<keyword evidence="2" id="KW-0862">Zinc</keyword>
<gene>
    <name evidence="7" type="primary">lark_0</name>
    <name evidence="7" type="ORF">FJT64_011472</name>
</gene>
<dbReference type="PANTHER" id="PTHR48025:SF26">
    <property type="entry name" value="HETEROGENEOUS NUCLEAR RIBONUCLEOPROTEIN M-RELATED"/>
    <property type="match status" value="1"/>
</dbReference>
<dbReference type="GO" id="GO:0003729">
    <property type="term" value="F:mRNA binding"/>
    <property type="evidence" value="ECO:0007669"/>
    <property type="project" value="TreeGrafter"/>
</dbReference>
<feature type="region of interest" description="Disordered" evidence="4">
    <location>
        <begin position="320"/>
        <end position="346"/>
    </location>
</feature>
<protein>
    <submittedName>
        <fullName evidence="7">RNA-binding protein lark</fullName>
    </submittedName>
</protein>
<evidence type="ECO:0000259" key="5">
    <source>
        <dbReference type="PROSITE" id="PS50102"/>
    </source>
</evidence>
<dbReference type="SUPFAM" id="SSF57756">
    <property type="entry name" value="Retrovirus zinc finger-like domains"/>
    <property type="match status" value="1"/>
</dbReference>
<name>A0A6A4VLP1_AMPAM</name>
<dbReference type="InterPro" id="IPR035979">
    <property type="entry name" value="RBD_domain_sf"/>
</dbReference>
<feature type="domain" description="RRM" evidence="5">
    <location>
        <begin position="91"/>
        <end position="161"/>
    </location>
</feature>
<proteinExistence type="predicted"/>
<dbReference type="InterPro" id="IPR000504">
    <property type="entry name" value="RRM_dom"/>
</dbReference>
<dbReference type="PROSITE" id="PS50102">
    <property type="entry name" value="RRM"/>
    <property type="match status" value="2"/>
</dbReference>
<evidence type="ECO:0000256" key="4">
    <source>
        <dbReference type="SAM" id="MobiDB-lite"/>
    </source>
</evidence>
<sequence length="346" mass="38067">MPVKSGTTKIFLGNLSDAATPDVIRPLFEAFGTVVEADVIKNYGFVQHMEDESDAKRAIAALNGKDVCGKPMVVELSTGLNKRGLARKGRCKIFVGNLHKDTQLEELRSLFQRHGNVVEADIISNYAFVHMEGEDQAQAAIDELNGYQLHGQDIRVQMSTSSVRQVPGMDKLDICYRCGVQGHWSKDCGRPAAGATGYGGAYAGYAPAAAPHDTWGGYQAAAAARERARYAPYPAYGPAPPTYRRDPYYDTAPRRDPYYDVGGYYAQPGYYEPARAVPADYYDEYDLYERRAAAARRAAPLPTDPYDPYGLARRPAAEGLYDRRAATYRSDGAPPPPPPSSSRHMY</sequence>
<evidence type="ECO:0000313" key="7">
    <source>
        <dbReference type="EMBL" id="KAF0290261.1"/>
    </source>
</evidence>
<keyword evidence="2" id="KW-0863">Zinc-finger</keyword>
<organism evidence="7 8">
    <name type="scientific">Amphibalanus amphitrite</name>
    <name type="common">Striped barnacle</name>
    <name type="synonym">Balanus amphitrite</name>
    <dbReference type="NCBI Taxonomy" id="1232801"/>
    <lineage>
        <taxon>Eukaryota</taxon>
        <taxon>Metazoa</taxon>
        <taxon>Ecdysozoa</taxon>
        <taxon>Arthropoda</taxon>
        <taxon>Crustacea</taxon>
        <taxon>Multicrustacea</taxon>
        <taxon>Cirripedia</taxon>
        <taxon>Thoracica</taxon>
        <taxon>Thoracicalcarea</taxon>
        <taxon>Balanomorpha</taxon>
        <taxon>Balanoidea</taxon>
        <taxon>Balanidae</taxon>
        <taxon>Amphibalaninae</taxon>
        <taxon>Amphibalanus</taxon>
    </lineage>
</organism>
<keyword evidence="1 3" id="KW-0694">RNA-binding</keyword>
<dbReference type="PROSITE" id="PS50158">
    <property type="entry name" value="ZF_CCHC"/>
    <property type="match status" value="1"/>
</dbReference>
<reference evidence="7 8" key="1">
    <citation type="submission" date="2019-07" db="EMBL/GenBank/DDBJ databases">
        <title>Draft genome assembly of a fouling barnacle, Amphibalanus amphitrite (Darwin, 1854): The first reference genome for Thecostraca.</title>
        <authorList>
            <person name="Kim W."/>
        </authorList>
    </citation>
    <scope>NUCLEOTIDE SEQUENCE [LARGE SCALE GENOMIC DNA]</scope>
    <source>
        <strain evidence="7">SNU_AA5</strain>
        <tissue evidence="7">Soma without cirri and trophi</tissue>
    </source>
</reference>
<dbReference type="Pfam" id="PF00098">
    <property type="entry name" value="zf-CCHC"/>
    <property type="match status" value="1"/>
</dbReference>
<evidence type="ECO:0000313" key="8">
    <source>
        <dbReference type="Proteomes" id="UP000440578"/>
    </source>
</evidence>
<dbReference type="Pfam" id="PF00076">
    <property type="entry name" value="RRM_1"/>
    <property type="match status" value="2"/>
</dbReference>
<dbReference type="PANTHER" id="PTHR48025">
    <property type="entry name" value="OS02G0815200 PROTEIN"/>
    <property type="match status" value="1"/>
</dbReference>